<evidence type="ECO:0000256" key="18">
    <source>
        <dbReference type="HAMAP-Rule" id="MF_00399"/>
    </source>
</evidence>
<evidence type="ECO:0000256" key="8">
    <source>
        <dbReference type="ARBA" id="ARBA00022748"/>
    </source>
</evidence>
<comment type="similarity">
    <text evidence="2 18">Belongs to the thioredoxin family. DsbD subfamily.</text>
</comment>
<feature type="transmembrane region" description="Helical" evidence="18">
    <location>
        <begin position="263"/>
        <end position="284"/>
    </location>
</feature>
<keyword evidence="10 18" id="KW-1133">Transmembrane helix</keyword>
<evidence type="ECO:0000256" key="13">
    <source>
        <dbReference type="ARBA" id="ARBA00023136"/>
    </source>
</evidence>
<dbReference type="InterPro" id="IPR035671">
    <property type="entry name" value="DsbD_gamma"/>
</dbReference>
<dbReference type="Gene3D" id="3.40.30.10">
    <property type="entry name" value="Glutaredoxin"/>
    <property type="match status" value="1"/>
</dbReference>
<evidence type="ECO:0000256" key="14">
    <source>
        <dbReference type="ARBA" id="ARBA00023157"/>
    </source>
</evidence>
<dbReference type="SUPFAM" id="SSF52833">
    <property type="entry name" value="Thioredoxin-like"/>
    <property type="match status" value="1"/>
</dbReference>
<dbReference type="EMBL" id="FOWX01000015">
    <property type="protein sequence ID" value="SFP67538.1"/>
    <property type="molecule type" value="Genomic_DNA"/>
</dbReference>
<dbReference type="NCBIfam" id="NF001419">
    <property type="entry name" value="PRK00293.1"/>
    <property type="match status" value="1"/>
</dbReference>
<dbReference type="Pfam" id="PF13899">
    <property type="entry name" value="Thioredoxin_7"/>
    <property type="match status" value="1"/>
</dbReference>
<dbReference type="GO" id="GO:0005886">
    <property type="term" value="C:plasma membrane"/>
    <property type="evidence" value="ECO:0007669"/>
    <property type="project" value="UniProtKB-SubCell"/>
</dbReference>
<proteinExistence type="inferred from homology"/>
<dbReference type="Pfam" id="PF11412">
    <property type="entry name" value="DsbD_N"/>
    <property type="match status" value="1"/>
</dbReference>
<feature type="disulfide bond" description="Redox-active" evidence="18">
    <location>
        <begin position="203"/>
        <end position="325"/>
    </location>
</feature>
<dbReference type="InterPro" id="IPR036249">
    <property type="entry name" value="Thioredoxin-like_sf"/>
</dbReference>
<evidence type="ECO:0000256" key="12">
    <source>
        <dbReference type="ARBA" id="ARBA00023027"/>
    </source>
</evidence>
<organism evidence="20 21">
    <name type="scientific">Pseudomonas borbori</name>
    <dbReference type="NCBI Taxonomy" id="289003"/>
    <lineage>
        <taxon>Bacteria</taxon>
        <taxon>Pseudomonadati</taxon>
        <taxon>Pseudomonadota</taxon>
        <taxon>Gammaproteobacteria</taxon>
        <taxon>Pseudomonadales</taxon>
        <taxon>Pseudomonadaceae</taxon>
        <taxon>Pseudomonas</taxon>
    </lineage>
</organism>
<evidence type="ECO:0000313" key="21">
    <source>
        <dbReference type="Proteomes" id="UP000198784"/>
    </source>
</evidence>
<comment type="catalytic activity">
    <reaction evidence="17 18">
        <text>[protein]-dithiol + NADP(+) = [protein]-disulfide + NADPH + H(+)</text>
        <dbReference type="Rhea" id="RHEA:18753"/>
        <dbReference type="Rhea" id="RHEA-COMP:10593"/>
        <dbReference type="Rhea" id="RHEA-COMP:10594"/>
        <dbReference type="ChEBI" id="CHEBI:15378"/>
        <dbReference type="ChEBI" id="CHEBI:29950"/>
        <dbReference type="ChEBI" id="CHEBI:50058"/>
        <dbReference type="ChEBI" id="CHEBI:57783"/>
        <dbReference type="ChEBI" id="CHEBI:58349"/>
        <dbReference type="EC" id="1.8.1.8"/>
    </reaction>
</comment>
<dbReference type="GO" id="GO:0017004">
    <property type="term" value="P:cytochrome complex assembly"/>
    <property type="evidence" value="ECO:0007669"/>
    <property type="project" value="UniProtKB-UniRule"/>
</dbReference>
<dbReference type="Pfam" id="PF02683">
    <property type="entry name" value="DsbD_TM"/>
    <property type="match status" value="1"/>
</dbReference>
<dbReference type="GO" id="GO:0009055">
    <property type="term" value="F:electron transfer activity"/>
    <property type="evidence" value="ECO:0007669"/>
    <property type="project" value="UniProtKB-UniRule"/>
</dbReference>
<keyword evidence="12 18" id="KW-0520">NAD</keyword>
<evidence type="ECO:0000259" key="19">
    <source>
        <dbReference type="PROSITE" id="PS51352"/>
    </source>
</evidence>
<keyword evidence="15 18" id="KW-0676">Redox-active center</keyword>
<evidence type="ECO:0000256" key="16">
    <source>
        <dbReference type="ARBA" id="ARBA00047388"/>
    </source>
</evidence>
<keyword evidence="21" id="KW-1185">Reference proteome</keyword>
<accession>A0A1I5S9R0</accession>
<dbReference type="InterPro" id="IPR003834">
    <property type="entry name" value="Cyt_c_assmbl_TM_dom"/>
</dbReference>
<evidence type="ECO:0000256" key="6">
    <source>
        <dbReference type="ARBA" id="ARBA00022692"/>
    </source>
</evidence>
<evidence type="ECO:0000256" key="2">
    <source>
        <dbReference type="ARBA" id="ARBA00007241"/>
    </source>
</evidence>
<feature type="transmembrane region" description="Helical" evidence="18">
    <location>
        <begin position="228"/>
        <end position="251"/>
    </location>
</feature>
<feature type="transmembrane region" description="Helical" evidence="18">
    <location>
        <begin position="384"/>
        <end position="402"/>
    </location>
</feature>
<keyword evidence="4 18" id="KW-1003">Cell membrane</keyword>
<feature type="transmembrane region" description="Helical" evidence="18">
    <location>
        <begin position="311"/>
        <end position="338"/>
    </location>
</feature>
<feature type="domain" description="Thioredoxin" evidence="19">
    <location>
        <begin position="455"/>
        <end position="601"/>
    </location>
</feature>
<evidence type="ECO:0000256" key="17">
    <source>
        <dbReference type="ARBA" id="ARBA00047804"/>
    </source>
</evidence>
<feature type="disulfide bond" description="Redox-active" evidence="18">
    <location>
        <begin position="147"/>
        <end position="153"/>
    </location>
</feature>
<dbReference type="STRING" id="289003.SAMN05216190_11585"/>
<dbReference type="AlphaFoldDB" id="A0A1I5S9R0"/>
<comment type="function">
    <text evidence="18">Required to facilitate the formation of correct disulfide bonds in some periplasmic proteins and for the assembly of the periplasmic c-type cytochromes. Acts by transferring electrons from cytoplasmic thioredoxin to the periplasm. This transfer involves a cascade of disulfide bond formation and reduction steps.</text>
</comment>
<evidence type="ECO:0000256" key="10">
    <source>
        <dbReference type="ARBA" id="ARBA00022989"/>
    </source>
</evidence>
<evidence type="ECO:0000256" key="11">
    <source>
        <dbReference type="ARBA" id="ARBA00023002"/>
    </source>
</evidence>
<dbReference type="SUPFAM" id="SSF74863">
    <property type="entry name" value="Thiol:disulfide interchange protein DsbD, N-terminal domain (DsbD-alpha)"/>
    <property type="match status" value="1"/>
</dbReference>
<comment type="catalytic activity">
    <reaction evidence="16 18">
        <text>[protein]-dithiol + NAD(+) = [protein]-disulfide + NADH + H(+)</text>
        <dbReference type="Rhea" id="RHEA:18749"/>
        <dbReference type="Rhea" id="RHEA-COMP:10593"/>
        <dbReference type="Rhea" id="RHEA-COMP:10594"/>
        <dbReference type="ChEBI" id="CHEBI:15378"/>
        <dbReference type="ChEBI" id="CHEBI:29950"/>
        <dbReference type="ChEBI" id="CHEBI:50058"/>
        <dbReference type="ChEBI" id="CHEBI:57540"/>
        <dbReference type="ChEBI" id="CHEBI:57945"/>
        <dbReference type="EC" id="1.8.1.8"/>
    </reaction>
</comment>
<dbReference type="PANTHER" id="PTHR32234:SF0">
    <property type="entry name" value="THIOL:DISULFIDE INTERCHANGE PROTEIN DSBD"/>
    <property type="match status" value="1"/>
</dbReference>
<protein>
    <recommendedName>
        <fullName evidence="18">Thiol:disulfide interchange protein DsbD</fullName>
        <ecNumber evidence="18">1.8.1.8</ecNumber>
    </recommendedName>
    <alternativeName>
        <fullName evidence="18">Protein-disulfide reductase</fullName>
        <shortName evidence="18">Disulfide reductase</shortName>
    </alternativeName>
</protein>
<feature type="disulfide bond" description="Redox-active" evidence="18">
    <location>
        <begin position="516"/>
        <end position="519"/>
    </location>
</feature>
<keyword evidence="9 18" id="KW-0249">Electron transport</keyword>
<evidence type="ECO:0000256" key="9">
    <source>
        <dbReference type="ARBA" id="ARBA00022982"/>
    </source>
</evidence>
<sequence length="603" mass="63936">MMQLLPPRETVMRRLLCLILLLAALPAGAGLFDNRPASATLGAPLNNSADFLPVREAFRLSLVDSSAESITLRFVAAEGYYLYRHRFQFSSEPADVGLGAAQLPAGEAKFDEYFGDVEVYYGVLDVELPLDNPDKRPFNLNVSYQGCADKGLCYPPETEQLKIGGGLPAAATPATPGSTASSWSWSDLALFFLAGLGLTFTPCVLPMLPILSGVVLRGQVGGLRSFSLSLAYVLPMALCFAVLGALMGVFGAGLNLQARLQSAWILVPFAGFFALFALAMFGVYELRLPRWLSEPLDRLAGKTRGGSHANAAVLGVLSSLLVSPCVSAPLAGALLYISASGDALGGGLKLFALGLGMGAPLVLFATGGGALLPKSGTWMIGVRNAFGVLLLAVAVWLLERVLPGQLALALWGLLAGGVALFLGALELGPKTHKQKLGQLAGLVLLVYALAAWTGALQGQNDPLRPLGRMPLAGSAGEQLESSHWQTVSSPAELDAAFVAAQNAGKPLLLDWYADWCISCKVIEREVLDAPQVASQLGAYRLVRFDITASTAEQRALLDRYQLFGPPAILLFDAKGREWQDLRVVGEIDAPAFAARLDRASERL</sequence>
<dbReference type="Gene3D" id="2.60.40.1250">
    <property type="entry name" value="Thiol:disulfide interchange protein DsbD, N-terminal domain"/>
    <property type="match status" value="1"/>
</dbReference>
<keyword evidence="13 18" id="KW-0472">Membrane</keyword>
<keyword evidence="6 18" id="KW-0812">Transmembrane</keyword>
<dbReference type="HAMAP" id="MF_00399">
    <property type="entry name" value="DbsD"/>
    <property type="match status" value="1"/>
</dbReference>
<dbReference type="GO" id="GO:0045454">
    <property type="term" value="P:cell redox homeostasis"/>
    <property type="evidence" value="ECO:0007669"/>
    <property type="project" value="TreeGrafter"/>
</dbReference>
<name>A0A1I5S9R0_9PSED</name>
<keyword evidence="11 18" id="KW-0560">Oxidoreductase</keyword>
<keyword evidence="14 18" id="KW-1015">Disulfide bond</keyword>
<feature type="transmembrane region" description="Helical" evidence="18">
    <location>
        <begin position="350"/>
        <end position="372"/>
    </location>
</feature>
<dbReference type="Proteomes" id="UP000198784">
    <property type="component" value="Unassembled WGS sequence"/>
</dbReference>
<evidence type="ECO:0000256" key="1">
    <source>
        <dbReference type="ARBA" id="ARBA00004429"/>
    </source>
</evidence>
<reference evidence="21" key="1">
    <citation type="submission" date="2016-10" db="EMBL/GenBank/DDBJ databases">
        <authorList>
            <person name="Varghese N."/>
            <person name="Submissions S."/>
        </authorList>
    </citation>
    <scope>NUCLEOTIDE SEQUENCE [LARGE SCALE GENOMIC DNA]</scope>
    <source>
        <strain evidence="21">DSM 17834</strain>
    </source>
</reference>
<evidence type="ECO:0000256" key="3">
    <source>
        <dbReference type="ARBA" id="ARBA00022448"/>
    </source>
</evidence>
<dbReference type="EC" id="1.8.1.8" evidence="18"/>
<gene>
    <name evidence="18" type="primary">dsbD</name>
    <name evidence="20" type="ORF">SAMN05216190_11585</name>
</gene>
<feature type="transmembrane region" description="Helical" evidence="18">
    <location>
        <begin position="439"/>
        <end position="456"/>
    </location>
</feature>
<dbReference type="InterPro" id="IPR013766">
    <property type="entry name" value="Thioredoxin_domain"/>
</dbReference>
<keyword evidence="5 18" id="KW-0997">Cell inner membrane</keyword>
<evidence type="ECO:0000256" key="4">
    <source>
        <dbReference type="ARBA" id="ARBA00022475"/>
    </source>
</evidence>
<keyword evidence="3 18" id="KW-0813">Transport</keyword>
<evidence type="ECO:0000256" key="5">
    <source>
        <dbReference type="ARBA" id="ARBA00022519"/>
    </source>
</evidence>
<dbReference type="InterPro" id="IPR022910">
    <property type="entry name" value="Thiol_diS_interchange_DbsD"/>
</dbReference>
<evidence type="ECO:0000256" key="15">
    <source>
        <dbReference type="ARBA" id="ARBA00023284"/>
    </source>
</evidence>
<feature type="transmembrane region" description="Helical" evidence="18">
    <location>
        <begin position="408"/>
        <end position="427"/>
    </location>
</feature>
<comment type="subcellular location">
    <subcellularLocation>
        <location evidence="1 18">Cell inner membrane</location>
        <topology evidence="1 18">Multi-pass membrane protein</topology>
    </subcellularLocation>
</comment>
<evidence type="ECO:0000313" key="20">
    <source>
        <dbReference type="EMBL" id="SFP67538.1"/>
    </source>
</evidence>
<dbReference type="InterPro" id="IPR036929">
    <property type="entry name" value="DsbDN_sf"/>
</dbReference>
<dbReference type="PROSITE" id="PS51352">
    <property type="entry name" value="THIOREDOXIN_2"/>
    <property type="match status" value="1"/>
</dbReference>
<feature type="transmembrane region" description="Helical" evidence="18">
    <location>
        <begin position="188"/>
        <end position="216"/>
    </location>
</feature>
<dbReference type="PANTHER" id="PTHR32234">
    <property type="entry name" value="THIOL:DISULFIDE INTERCHANGE PROTEIN DSBD"/>
    <property type="match status" value="1"/>
</dbReference>
<keyword evidence="7" id="KW-0732">Signal</keyword>
<dbReference type="GO" id="GO:0047134">
    <property type="term" value="F:protein-disulfide reductase [NAD(P)H] activity"/>
    <property type="evidence" value="ECO:0007669"/>
    <property type="project" value="UniProtKB-UniRule"/>
</dbReference>
<dbReference type="InterPro" id="IPR028250">
    <property type="entry name" value="DsbDN"/>
</dbReference>
<dbReference type="CDD" id="cd02953">
    <property type="entry name" value="DsbDgamma"/>
    <property type="match status" value="1"/>
</dbReference>
<evidence type="ECO:0000256" key="7">
    <source>
        <dbReference type="ARBA" id="ARBA00022729"/>
    </source>
</evidence>
<keyword evidence="8 18" id="KW-0201">Cytochrome c-type biogenesis</keyword>